<sequence>MIGSKNGVSGLVSGVTSRKSYPGLAYRQSPPEMAFHGIVTECSTAALINHTPCSINFEGSGHDAPTQSAIRREKSSRMQRKNETRVNSGDGDDAARSRSRRVQQTNRSQSARAFFPRYASEIGLRNHALKLYEGLQFPPSTPRSGREIAIPSP</sequence>
<evidence type="ECO:0000313" key="3">
    <source>
        <dbReference type="Proteomes" id="UP001283361"/>
    </source>
</evidence>
<proteinExistence type="predicted"/>
<accession>A0AAE1DEF5</accession>
<protein>
    <submittedName>
        <fullName evidence="2">Uncharacterized protein</fullName>
    </submittedName>
</protein>
<feature type="compositionally biased region" description="Polar residues" evidence="1">
    <location>
        <begin position="102"/>
        <end position="111"/>
    </location>
</feature>
<feature type="region of interest" description="Disordered" evidence="1">
    <location>
        <begin position="53"/>
        <end position="114"/>
    </location>
</feature>
<comment type="caution">
    <text evidence="2">The sequence shown here is derived from an EMBL/GenBank/DDBJ whole genome shotgun (WGS) entry which is preliminary data.</text>
</comment>
<gene>
    <name evidence="2" type="ORF">RRG08_056082</name>
</gene>
<evidence type="ECO:0000256" key="1">
    <source>
        <dbReference type="SAM" id="MobiDB-lite"/>
    </source>
</evidence>
<keyword evidence="3" id="KW-1185">Reference proteome</keyword>
<evidence type="ECO:0000313" key="2">
    <source>
        <dbReference type="EMBL" id="KAK3766408.1"/>
    </source>
</evidence>
<feature type="compositionally biased region" description="Basic and acidic residues" evidence="1">
    <location>
        <begin position="70"/>
        <end position="84"/>
    </location>
</feature>
<organism evidence="2 3">
    <name type="scientific">Elysia crispata</name>
    <name type="common">lettuce slug</name>
    <dbReference type="NCBI Taxonomy" id="231223"/>
    <lineage>
        <taxon>Eukaryota</taxon>
        <taxon>Metazoa</taxon>
        <taxon>Spiralia</taxon>
        <taxon>Lophotrochozoa</taxon>
        <taxon>Mollusca</taxon>
        <taxon>Gastropoda</taxon>
        <taxon>Heterobranchia</taxon>
        <taxon>Euthyneura</taxon>
        <taxon>Panpulmonata</taxon>
        <taxon>Sacoglossa</taxon>
        <taxon>Placobranchoidea</taxon>
        <taxon>Plakobranchidae</taxon>
        <taxon>Elysia</taxon>
    </lineage>
</organism>
<dbReference type="AlphaFoldDB" id="A0AAE1DEF5"/>
<reference evidence="2" key="1">
    <citation type="journal article" date="2023" name="G3 (Bethesda)">
        <title>A reference genome for the long-term kleptoplast-retaining sea slug Elysia crispata morphotype clarki.</title>
        <authorList>
            <person name="Eastman K.E."/>
            <person name="Pendleton A.L."/>
            <person name="Shaikh M.A."/>
            <person name="Suttiyut T."/>
            <person name="Ogas R."/>
            <person name="Tomko P."/>
            <person name="Gavelis G."/>
            <person name="Widhalm J.R."/>
            <person name="Wisecaver J.H."/>
        </authorList>
    </citation>
    <scope>NUCLEOTIDE SEQUENCE</scope>
    <source>
        <strain evidence="2">ECLA1</strain>
    </source>
</reference>
<name>A0AAE1DEF5_9GAST</name>
<dbReference type="EMBL" id="JAWDGP010004234">
    <property type="protein sequence ID" value="KAK3766408.1"/>
    <property type="molecule type" value="Genomic_DNA"/>
</dbReference>
<dbReference type="Proteomes" id="UP001283361">
    <property type="component" value="Unassembled WGS sequence"/>
</dbReference>